<dbReference type="InterPro" id="IPR032675">
    <property type="entry name" value="LRR_dom_sf"/>
</dbReference>
<dbReference type="SUPFAM" id="SSF52540">
    <property type="entry name" value="P-loop containing nucleoside triphosphate hydrolases"/>
    <property type="match status" value="1"/>
</dbReference>
<dbReference type="Pfam" id="PF25019">
    <property type="entry name" value="LRR_R13L1-DRL21"/>
    <property type="match status" value="1"/>
</dbReference>
<dbReference type="InterPro" id="IPR058922">
    <property type="entry name" value="WHD_DRP"/>
</dbReference>
<organism evidence="14 15">
    <name type="scientific">Lolium multiflorum</name>
    <name type="common">Italian ryegrass</name>
    <name type="synonym">Lolium perenne subsp. multiflorum</name>
    <dbReference type="NCBI Taxonomy" id="4521"/>
    <lineage>
        <taxon>Eukaryota</taxon>
        <taxon>Viridiplantae</taxon>
        <taxon>Streptophyta</taxon>
        <taxon>Embryophyta</taxon>
        <taxon>Tracheophyta</taxon>
        <taxon>Spermatophyta</taxon>
        <taxon>Magnoliopsida</taxon>
        <taxon>Liliopsida</taxon>
        <taxon>Poales</taxon>
        <taxon>Poaceae</taxon>
        <taxon>BOP clade</taxon>
        <taxon>Pooideae</taxon>
        <taxon>Poodae</taxon>
        <taxon>Poeae</taxon>
        <taxon>Poeae Chloroplast Group 2 (Poeae type)</taxon>
        <taxon>Loliodinae</taxon>
        <taxon>Loliinae</taxon>
        <taxon>Lolium</taxon>
    </lineage>
</organism>
<evidence type="ECO:0000259" key="10">
    <source>
        <dbReference type="Pfam" id="PF18052"/>
    </source>
</evidence>
<evidence type="ECO:0000313" key="15">
    <source>
        <dbReference type="Proteomes" id="UP001231189"/>
    </source>
</evidence>
<dbReference type="FunFam" id="1.10.10.10:FF:000322">
    <property type="entry name" value="Probable disease resistance protein At1g63360"/>
    <property type="match status" value="1"/>
</dbReference>
<dbReference type="Gene3D" id="1.20.5.4130">
    <property type="match status" value="1"/>
</dbReference>
<name>A0AAD8TAT3_LOLMU</name>
<accession>A0AAD8TAT3</accession>
<dbReference type="Gene3D" id="3.40.50.300">
    <property type="entry name" value="P-loop containing nucleotide triphosphate hydrolases"/>
    <property type="match status" value="1"/>
</dbReference>
<dbReference type="Gene3D" id="1.10.8.430">
    <property type="entry name" value="Helical domain of apoptotic protease-activating factors"/>
    <property type="match status" value="1"/>
</dbReference>
<feature type="domain" description="Disease resistance R13L4/SHOC-2-like LRR" evidence="12">
    <location>
        <begin position="583"/>
        <end position="762"/>
    </location>
</feature>
<reference evidence="14" key="1">
    <citation type="submission" date="2023-07" db="EMBL/GenBank/DDBJ databases">
        <title>A chromosome-level genome assembly of Lolium multiflorum.</title>
        <authorList>
            <person name="Chen Y."/>
            <person name="Copetti D."/>
            <person name="Kolliker R."/>
            <person name="Studer B."/>
        </authorList>
    </citation>
    <scope>NUCLEOTIDE SEQUENCE</scope>
    <source>
        <strain evidence="14">02402/16</strain>
        <tissue evidence="14">Leaf</tissue>
    </source>
</reference>
<dbReference type="Gene3D" id="3.80.10.10">
    <property type="entry name" value="Ribonuclease Inhibitor"/>
    <property type="match status" value="2"/>
</dbReference>
<evidence type="ECO:0000256" key="1">
    <source>
        <dbReference type="ARBA" id="ARBA00008894"/>
    </source>
</evidence>
<dbReference type="SUPFAM" id="SSF52058">
    <property type="entry name" value="L domain-like"/>
    <property type="match status" value="1"/>
</dbReference>
<feature type="domain" description="Disease resistance N-terminal" evidence="10">
    <location>
        <begin position="14"/>
        <end position="91"/>
    </location>
</feature>
<keyword evidence="6" id="KW-0067">ATP-binding</keyword>
<evidence type="ECO:0000256" key="3">
    <source>
        <dbReference type="ARBA" id="ARBA00022737"/>
    </source>
</evidence>
<comment type="similarity">
    <text evidence="1">Belongs to the disease resistance NB-LRR family.</text>
</comment>
<keyword evidence="15" id="KW-1185">Reference proteome</keyword>
<sequence>MAVVLDALAPYVKKMISDLAEEEVSMLLGVEVEIRKLNGNLVYLQDYLTDADRKRITDKSVKVWVGKLKDVMYEASDILELCQLEAMERPEERPAGGGASNRSSPLGRYMKKKLQGCFQPLLFCLRNPVFAHETGSRIKKLNEDLDTIRKDATKLNFINLGSYQERRKLTNPARPRNKTTSGYNKSEAVGENIEEDAEQLVQKLIAHDGRDFKVVAIVGQGGMGKSFLAKKIFASETIKEEFKTKIWLSVTQHFDKVELLRSAITHAGGEHNEEKDESILERTLTEALSANKFLLVLDDLWSDTVWKDILQVPVANASCTQPGSRVMITSRKEDVARRVGASGGNQLRVRKLEDEDAWSLLKKQLPLPEVSSENSFDHLKDIGIKIIAKCDGLPLAIKVMGGLLSTRRPSKVEWENVLKKNLEWKEDGLHEELNFSVHLSYDDLTPELKQCFLYYSLFAKGSAPSFEQVVSMWISEGFIQGDGSTESDELDLQEIGEAYHRELVARNLLEADNTDWNTWCYSMHDVVRSFAQFVASEEALVVRKDQNDIRNLLLANQKIRRLSLNLDDSELEWSILENLESLRTLMINCSTMSSGSFASFVSLRVLNMGAAVSDLLLDSVCQLKHLRYLRLVFADISRLPEDIHKIKFLEFLGLVNCKGLNKIPDNITKLAGLRYLDLTGCNVDTVPRGFGGFKIIHSIFWFPAKMDGDWCSLEELGPLCHLRSLSIQYLENMPDYSFAARAMLSNKKDLTYLELGCYRDEDVEMEEGVEQIKEEEEKKVRDMQIEEDKGEGEEQIEEQVEEGEEQSAEKGEGDKEEEEEGEEQSANGEEGEGEEQCGEVEQQRIEGVFDELCPPPCLEDLILVRYFGRRLPNWMQAPAAAAFKSLKSIVLRSLTYCVQLPNGLCEMVNLEEMEINIAPAIKLVGPDFQSLASRDGGAIVTSPFPKLRILAMVDFSRWKKWDWEEEQGKAMAMPALEHLRIISCRLTHLPLGLSIHNRYNLRVLYLEDLTILASVENFPSVVTFDVLCCPKLKKIGGFSKLRKIFIDGCPKLKLLEGVPVLSTMVLDDETWEITGTPARCTPKLYQVGQQRQLPENFTVTR</sequence>
<dbReference type="GO" id="GO:0005524">
    <property type="term" value="F:ATP binding"/>
    <property type="evidence" value="ECO:0007669"/>
    <property type="project" value="UniProtKB-KW"/>
</dbReference>
<evidence type="ECO:0000259" key="9">
    <source>
        <dbReference type="Pfam" id="PF00931"/>
    </source>
</evidence>
<keyword evidence="3" id="KW-0677">Repeat</keyword>
<dbReference type="InterPro" id="IPR041118">
    <property type="entry name" value="Rx_N"/>
</dbReference>
<evidence type="ECO:0008006" key="16">
    <source>
        <dbReference type="Google" id="ProtNLM"/>
    </source>
</evidence>
<dbReference type="CDD" id="cd14798">
    <property type="entry name" value="RX-CC_like"/>
    <property type="match status" value="1"/>
</dbReference>
<dbReference type="InterPro" id="IPR027417">
    <property type="entry name" value="P-loop_NTPase"/>
</dbReference>
<proteinExistence type="inferred from homology"/>
<keyword evidence="5" id="KW-0611">Plant defense</keyword>
<feature type="compositionally biased region" description="Acidic residues" evidence="8">
    <location>
        <begin position="788"/>
        <end position="806"/>
    </location>
</feature>
<dbReference type="PANTHER" id="PTHR36766">
    <property type="entry name" value="PLANT BROAD-SPECTRUM MILDEW RESISTANCE PROTEIN RPW8"/>
    <property type="match status" value="1"/>
</dbReference>
<evidence type="ECO:0000256" key="2">
    <source>
        <dbReference type="ARBA" id="ARBA00022614"/>
    </source>
</evidence>
<dbReference type="Gene3D" id="1.10.10.10">
    <property type="entry name" value="Winged helix-like DNA-binding domain superfamily/Winged helix DNA-binding domain"/>
    <property type="match status" value="1"/>
</dbReference>
<feature type="domain" description="R13L1/DRL21-like LRR repeat region" evidence="13">
    <location>
        <begin position="839"/>
        <end position="915"/>
    </location>
</feature>
<dbReference type="Pfam" id="PF23598">
    <property type="entry name" value="LRR_14"/>
    <property type="match status" value="1"/>
</dbReference>
<dbReference type="Pfam" id="PF23559">
    <property type="entry name" value="WHD_DRP"/>
    <property type="match status" value="1"/>
</dbReference>
<keyword evidence="7" id="KW-0175">Coiled coil</keyword>
<dbReference type="InterPro" id="IPR003591">
    <property type="entry name" value="Leu-rich_rpt_typical-subtyp"/>
</dbReference>
<protein>
    <recommendedName>
        <fullName evidence="16">Disease resistance protein</fullName>
    </recommendedName>
</protein>
<feature type="compositionally biased region" description="Acidic residues" evidence="8">
    <location>
        <begin position="814"/>
        <end position="838"/>
    </location>
</feature>
<dbReference type="EMBL" id="JAUUTY010000002">
    <property type="protein sequence ID" value="KAK1678251.1"/>
    <property type="molecule type" value="Genomic_DNA"/>
</dbReference>
<dbReference type="InterPro" id="IPR055414">
    <property type="entry name" value="LRR_R13L4/SHOC2-like"/>
</dbReference>
<feature type="region of interest" description="Disordered" evidence="8">
    <location>
        <begin position="767"/>
        <end position="840"/>
    </location>
</feature>
<comment type="caution">
    <text evidence="14">The sequence shown here is derived from an EMBL/GenBank/DDBJ whole genome shotgun (WGS) entry which is preliminary data.</text>
</comment>
<feature type="domain" description="Disease resistance protein winged helix" evidence="11">
    <location>
        <begin position="457"/>
        <end position="530"/>
    </location>
</feature>
<gene>
    <name evidence="14" type="ORF">QYE76_039099</name>
</gene>
<dbReference type="Pfam" id="PF18052">
    <property type="entry name" value="Rx_N"/>
    <property type="match status" value="1"/>
</dbReference>
<evidence type="ECO:0000256" key="8">
    <source>
        <dbReference type="SAM" id="MobiDB-lite"/>
    </source>
</evidence>
<dbReference type="GO" id="GO:0009626">
    <property type="term" value="P:plant-type hypersensitive response"/>
    <property type="evidence" value="ECO:0007669"/>
    <property type="project" value="UniProtKB-ARBA"/>
</dbReference>
<dbReference type="GO" id="GO:0042742">
    <property type="term" value="P:defense response to bacterium"/>
    <property type="evidence" value="ECO:0007669"/>
    <property type="project" value="UniProtKB-ARBA"/>
</dbReference>
<dbReference type="InterPro" id="IPR002182">
    <property type="entry name" value="NB-ARC"/>
</dbReference>
<dbReference type="Proteomes" id="UP001231189">
    <property type="component" value="Unassembled WGS sequence"/>
</dbReference>
<evidence type="ECO:0000259" key="13">
    <source>
        <dbReference type="Pfam" id="PF25019"/>
    </source>
</evidence>
<dbReference type="GO" id="GO:0002758">
    <property type="term" value="P:innate immune response-activating signaling pathway"/>
    <property type="evidence" value="ECO:0007669"/>
    <property type="project" value="UniProtKB-ARBA"/>
</dbReference>
<dbReference type="GO" id="GO:0043531">
    <property type="term" value="F:ADP binding"/>
    <property type="evidence" value="ECO:0007669"/>
    <property type="project" value="InterPro"/>
</dbReference>
<dbReference type="InterPro" id="IPR038005">
    <property type="entry name" value="RX-like_CC"/>
</dbReference>
<dbReference type="SMART" id="SM00369">
    <property type="entry name" value="LRR_TYP"/>
    <property type="match status" value="3"/>
</dbReference>
<dbReference type="Pfam" id="PF00931">
    <property type="entry name" value="NB-ARC"/>
    <property type="match status" value="1"/>
</dbReference>
<dbReference type="PRINTS" id="PR00364">
    <property type="entry name" value="DISEASERSIST"/>
</dbReference>
<dbReference type="InterPro" id="IPR042197">
    <property type="entry name" value="Apaf_helical"/>
</dbReference>
<evidence type="ECO:0000259" key="12">
    <source>
        <dbReference type="Pfam" id="PF23598"/>
    </source>
</evidence>
<dbReference type="PANTHER" id="PTHR36766:SF36">
    <property type="entry name" value="AAA+ ATPASE DOMAIN-CONTAINING PROTEIN"/>
    <property type="match status" value="1"/>
</dbReference>
<keyword evidence="2" id="KW-0433">Leucine-rich repeat</keyword>
<dbReference type="InterPro" id="IPR056789">
    <property type="entry name" value="LRR_R13L1-DRL21"/>
</dbReference>
<evidence type="ECO:0000259" key="11">
    <source>
        <dbReference type="Pfam" id="PF23559"/>
    </source>
</evidence>
<keyword evidence="4" id="KW-0547">Nucleotide-binding</keyword>
<evidence type="ECO:0000256" key="5">
    <source>
        <dbReference type="ARBA" id="ARBA00022821"/>
    </source>
</evidence>
<dbReference type="AlphaFoldDB" id="A0AAD8TAT3"/>
<feature type="region of interest" description="Disordered" evidence="8">
    <location>
        <begin position="170"/>
        <end position="189"/>
    </location>
</feature>
<evidence type="ECO:0000256" key="6">
    <source>
        <dbReference type="ARBA" id="ARBA00022840"/>
    </source>
</evidence>
<evidence type="ECO:0000256" key="7">
    <source>
        <dbReference type="ARBA" id="ARBA00023054"/>
    </source>
</evidence>
<feature type="compositionally biased region" description="Basic and acidic residues" evidence="8">
    <location>
        <begin position="770"/>
        <end position="787"/>
    </location>
</feature>
<evidence type="ECO:0000256" key="4">
    <source>
        <dbReference type="ARBA" id="ARBA00022741"/>
    </source>
</evidence>
<evidence type="ECO:0000313" key="14">
    <source>
        <dbReference type="EMBL" id="KAK1678251.1"/>
    </source>
</evidence>
<dbReference type="InterPro" id="IPR036388">
    <property type="entry name" value="WH-like_DNA-bd_sf"/>
</dbReference>
<feature type="domain" description="NB-ARC" evidence="9">
    <location>
        <begin position="194"/>
        <end position="363"/>
    </location>
</feature>